<dbReference type="EMBL" id="PISP01000003">
    <property type="protein sequence ID" value="PKD43041.1"/>
    <property type="molecule type" value="Genomic_DNA"/>
</dbReference>
<organism evidence="1 2">
    <name type="scientific">Rhodohalobacter barkolensis</name>
    <dbReference type="NCBI Taxonomy" id="2053187"/>
    <lineage>
        <taxon>Bacteria</taxon>
        <taxon>Pseudomonadati</taxon>
        <taxon>Balneolota</taxon>
        <taxon>Balneolia</taxon>
        <taxon>Balneolales</taxon>
        <taxon>Balneolaceae</taxon>
        <taxon>Rhodohalobacter</taxon>
    </lineage>
</organism>
<sequence length="130" mass="15221">MNNQIKDRYFPLWDLTEKIIQCGVEVHKQLGSGFLEIVYKDALVHEFNVRGIQFEREKMYEIAYKGKVLPHKFYADFVVFEQVILEVKAKDGIPPEDMAQTINYLKCSDCKVGLILNFGKMKIDIKRVIF</sequence>
<evidence type="ECO:0000313" key="1">
    <source>
        <dbReference type="EMBL" id="PKD43041.1"/>
    </source>
</evidence>
<keyword evidence="2" id="KW-1185">Reference proteome</keyword>
<evidence type="ECO:0000313" key="2">
    <source>
        <dbReference type="Proteomes" id="UP000233398"/>
    </source>
</evidence>
<proteinExistence type="predicted"/>
<name>A0A2N0VFS6_9BACT</name>
<dbReference type="OrthoDB" id="9806869at2"/>
<reference evidence="1 2" key="1">
    <citation type="submission" date="2017-11" db="EMBL/GenBank/DDBJ databases">
        <title>Rhodohalobacter 15182 sp. nov., isolated from a salt lake.</title>
        <authorList>
            <person name="Han S."/>
        </authorList>
    </citation>
    <scope>NUCLEOTIDE SEQUENCE [LARGE SCALE GENOMIC DNA]</scope>
    <source>
        <strain evidence="1 2">15182</strain>
    </source>
</reference>
<dbReference type="AlphaFoldDB" id="A0A2N0VFS6"/>
<dbReference type="Proteomes" id="UP000233398">
    <property type="component" value="Unassembled WGS sequence"/>
</dbReference>
<dbReference type="NCBIfam" id="TIGR04256">
    <property type="entry name" value="GxxExxY"/>
    <property type="match status" value="1"/>
</dbReference>
<dbReference type="RefSeq" id="WP_101073516.1">
    <property type="nucleotide sequence ID" value="NZ_PISP01000003.1"/>
</dbReference>
<dbReference type="InterPro" id="IPR026350">
    <property type="entry name" value="GxxExxY"/>
</dbReference>
<dbReference type="Pfam" id="PF13366">
    <property type="entry name" value="PDDEXK_3"/>
    <property type="match status" value="1"/>
</dbReference>
<gene>
    <name evidence="1" type="ORF">CWD77_10415</name>
</gene>
<comment type="caution">
    <text evidence="1">The sequence shown here is derived from an EMBL/GenBank/DDBJ whole genome shotgun (WGS) entry which is preliminary data.</text>
</comment>
<protein>
    <submittedName>
        <fullName evidence="1">GxxExxY protein</fullName>
    </submittedName>
</protein>
<accession>A0A2N0VFS6</accession>